<reference evidence="1 2" key="1">
    <citation type="submission" date="2013-03" db="EMBL/GenBank/DDBJ databases">
        <title>The Genome Sequence of Cladophialophora carrionii CBS 160.54.</title>
        <authorList>
            <consortium name="The Broad Institute Genomics Platform"/>
            <person name="Cuomo C."/>
            <person name="de Hoog S."/>
            <person name="Gorbushina A."/>
            <person name="Walker B."/>
            <person name="Young S.K."/>
            <person name="Zeng Q."/>
            <person name="Gargeya S."/>
            <person name="Fitzgerald M."/>
            <person name="Haas B."/>
            <person name="Abouelleil A."/>
            <person name="Allen A.W."/>
            <person name="Alvarado L."/>
            <person name="Arachchi H.M."/>
            <person name="Berlin A.M."/>
            <person name="Chapman S.B."/>
            <person name="Gainer-Dewar J."/>
            <person name="Goldberg J."/>
            <person name="Griggs A."/>
            <person name="Gujja S."/>
            <person name="Hansen M."/>
            <person name="Howarth C."/>
            <person name="Imamovic A."/>
            <person name="Ireland A."/>
            <person name="Larimer J."/>
            <person name="McCowan C."/>
            <person name="Murphy C."/>
            <person name="Pearson M."/>
            <person name="Poon T.W."/>
            <person name="Priest M."/>
            <person name="Roberts A."/>
            <person name="Saif S."/>
            <person name="Shea T."/>
            <person name="Sisk P."/>
            <person name="Sykes S."/>
            <person name="Wortman J."/>
            <person name="Nusbaum C."/>
            <person name="Birren B."/>
        </authorList>
    </citation>
    <scope>NUCLEOTIDE SEQUENCE [LARGE SCALE GENOMIC DNA]</scope>
    <source>
        <strain evidence="1 2">CBS 160.54</strain>
    </source>
</reference>
<dbReference type="InterPro" id="IPR021858">
    <property type="entry name" value="Fun_TF"/>
</dbReference>
<dbReference type="OrthoDB" id="3525185at2759"/>
<dbReference type="PANTHER" id="PTHR38111:SF11">
    <property type="entry name" value="TRANSCRIPTION FACTOR DOMAIN-CONTAINING PROTEIN-RELATED"/>
    <property type="match status" value="1"/>
</dbReference>
<name>V9D695_9EURO</name>
<evidence type="ECO:0008006" key="3">
    <source>
        <dbReference type="Google" id="ProtNLM"/>
    </source>
</evidence>
<protein>
    <recommendedName>
        <fullName evidence="3">C6 zinc finger domain-containing protein</fullName>
    </recommendedName>
</protein>
<evidence type="ECO:0000313" key="1">
    <source>
        <dbReference type="EMBL" id="ETI21823.1"/>
    </source>
</evidence>
<sequence length="483" mass="53678">MVVRTSSPGFAAPTISRHATTDPSFVGLLPSLLSTAFRSQTYEYFITNYAPRSTETWARLPTDLSIIPSTSWLQAAIAVAPTDPVLNNGLTAMALAQVGRMTRRPDLLLGGHKLYTEALSGLNRRLKGGDECFTDTTLAAVTTLSMQEGSSEGRSKSWASHVKGASALIQLRGKANFSTPLSNRVFLGAQIAELIAAVGSRKRSVNASLWSQACQSPTTDPSFDSPLRLFEILHILPEIMGDAESISPASHPEEQIADKVGESLVSVMQKCHDFETRLTEWYNDLEARYQSDHRGIRPQPKAPLVFDVADTTLRAKLYWFQPSTLYSGLPRDSAARIFPFFICFPNPDIAFQIVLHWTGLLLMHITMHLMYSRFGQSRPKTALPDIGRFAFTNDARSLALLIAQSLEYFVHPDMGLLGTNLIGFPLSSAQRYFQHAGAREQLWFDVIFQRIGEMKSGLRGFLDDMARRRTVKLVSPWHPTSLR</sequence>
<dbReference type="EMBL" id="KB822706">
    <property type="protein sequence ID" value="ETI21823.1"/>
    <property type="molecule type" value="Genomic_DNA"/>
</dbReference>
<dbReference type="Pfam" id="PF11951">
    <property type="entry name" value="Fungal_trans_2"/>
    <property type="match status" value="1"/>
</dbReference>
<dbReference type="RefSeq" id="XP_008728440.1">
    <property type="nucleotide sequence ID" value="XM_008730218.1"/>
</dbReference>
<dbReference type="AlphaFoldDB" id="V9D695"/>
<dbReference type="PANTHER" id="PTHR38111">
    <property type="entry name" value="ZN(2)-C6 FUNGAL-TYPE DOMAIN-CONTAINING PROTEIN-RELATED"/>
    <property type="match status" value="1"/>
</dbReference>
<dbReference type="VEuPathDB" id="FungiDB:G647_05892"/>
<dbReference type="Proteomes" id="UP000030678">
    <property type="component" value="Unassembled WGS sequence"/>
</dbReference>
<dbReference type="GeneID" id="19984385"/>
<dbReference type="HOGENOM" id="CLU_021599_2_2_1"/>
<organism evidence="1 2">
    <name type="scientific">Cladophialophora carrionii CBS 160.54</name>
    <dbReference type="NCBI Taxonomy" id="1279043"/>
    <lineage>
        <taxon>Eukaryota</taxon>
        <taxon>Fungi</taxon>
        <taxon>Dikarya</taxon>
        <taxon>Ascomycota</taxon>
        <taxon>Pezizomycotina</taxon>
        <taxon>Eurotiomycetes</taxon>
        <taxon>Chaetothyriomycetidae</taxon>
        <taxon>Chaetothyriales</taxon>
        <taxon>Herpotrichiellaceae</taxon>
        <taxon>Cladophialophora</taxon>
    </lineage>
</organism>
<gene>
    <name evidence="1" type="ORF">G647_05892</name>
</gene>
<evidence type="ECO:0000313" key="2">
    <source>
        <dbReference type="Proteomes" id="UP000030678"/>
    </source>
</evidence>
<dbReference type="InterPro" id="IPR053178">
    <property type="entry name" value="Osmoadaptation_assoc"/>
</dbReference>
<accession>V9D695</accession>
<proteinExistence type="predicted"/>